<proteinExistence type="predicted"/>
<keyword evidence="1" id="KW-0175">Coiled coil</keyword>
<dbReference type="InterPro" id="IPR048428">
    <property type="entry name" value="YobI-NTPase"/>
</dbReference>
<reference evidence="4 5" key="1">
    <citation type="submission" date="2024-04" db="EMBL/GenBank/DDBJ databases">
        <title>Draft genome sequence of Sessilibacter corallicola NBRC 116591.</title>
        <authorList>
            <person name="Miyakawa T."/>
            <person name="Kusuya Y."/>
            <person name="Miura T."/>
        </authorList>
    </citation>
    <scope>NUCLEOTIDE SEQUENCE [LARGE SCALE GENOMIC DNA]</scope>
    <source>
        <strain evidence="4 5">KU-00831-HH</strain>
    </source>
</reference>
<keyword evidence="2" id="KW-0472">Membrane</keyword>
<gene>
    <name evidence="4" type="ORF">NBRC116591_28500</name>
</gene>
<evidence type="ECO:0000313" key="4">
    <source>
        <dbReference type="EMBL" id="GAA6169039.1"/>
    </source>
</evidence>
<keyword evidence="2" id="KW-0812">Transmembrane</keyword>
<evidence type="ECO:0000313" key="5">
    <source>
        <dbReference type="Proteomes" id="UP001465153"/>
    </source>
</evidence>
<feature type="coiled-coil region" evidence="1">
    <location>
        <begin position="566"/>
        <end position="593"/>
    </location>
</feature>
<dbReference type="EMBL" id="BAABWN010000009">
    <property type="protein sequence ID" value="GAA6169039.1"/>
    <property type="molecule type" value="Genomic_DNA"/>
</dbReference>
<sequence length="1245" mass="144388">MNSDWIKARVDFLKSTIARVCWKIIQTVGAKTPDKTADFPDLTATDSAEYSKIYIDRLTDLLNNRGDKVREIALTAPYSGGKSSVINTFMRTRPYFKYACISLGTFHENKDKDPVNNEQNDDDNKLSDINKIEKSIVQQLLYVTDSRKTPNSRFRRIYPTPLSNFQSFSVAAIATFWLICVLFVYKFQTDTILQQIKDLYANIGFNNPNLWLWSYLVSLPLVVIRDAYKAVHSFNITRINPFKGEIALDQKDKDSIFNIYLEEIIYFFSNSKTDVVIFEDLDRFEKPEIFIKLKELNKLINDSSDVKQNVRFIYALKDDVFKGNDRTKFFDAIIPIIPINSSNNSYPQIMKLIEDYQLIGEIKDDFLRDISLFLHDMRLIKNIISEYGVYKSTLNGNEENSDHSKLFAFIIYKNVYPDDFAKLSSGKSKIDKVITQKNKVIAAQIESITNKIKEKELEISKIENNLNNSIEALQCSFVHPILSNLGYNPGNQHQSISYINDIHIFDILLPEKFDSLLNNAEKMIFKNQHHQIINRRNESFSDALSRAVPGYEEKISLIRKKSDGSIERIYEKINSLKQEIQKLELNSIQQLSNREDSEGLLSPIKNMALLIHMIKQGYIDEHYHLYITHFIEGTLKKSEMDFIMSVKSNKKTDRTIALHNMEEILKYLQESEFSKQAILNHSLINHLIENNNKLLLQPILNNAINNLADKFDFILESLSHISNLNCWWETILNSHKNLFIDLVNSNSTADKIKLQILSAALSTEVIRESYPDLICDHKEVIKYISENDSISAYYPTNDAQREAFLDTINAFGITFKSLANSKDNIEFLKGLLNYQRFYINKENLFIVLNAIGHKPKNNTIDYSHVTYIKDENFQSLIENRIDDFALLISNKHLLLTNIDDAIHLLNHSAISLKNKPSIIKNLETEIPDLNEIKDKELITYIVEHNRFLISWDNIHWLHENTPEIFSELKSLLTKNTTRDQLSRSTPSDDWDTYSLFASLLELELTPEVIELYFSNLSIDLTKFSPWQIDPTYLEHLIQNKKVNASIELHKALRKCDSDISILLLITYRDYFFTDKEIQAIDIDNDDFYQLLDSKDLNRKQKQLLVSAHYHLIDVNINNWSMLKIISLDEKSIHEDLKNIKKIPVATIKSLISKKPSRLIHQIIAPQVQYFTQDDFEESLELLGPGFNELKDSSDTYEQTSNSYINRILANQLKMHGFIADFQETKTLFGSTLRLQKVIEDEPVEN</sequence>
<dbReference type="Proteomes" id="UP001465153">
    <property type="component" value="Unassembled WGS sequence"/>
</dbReference>
<keyword evidence="5" id="KW-1185">Reference proteome</keyword>
<dbReference type="Pfam" id="PF20693">
    <property type="entry name" value="YobI-ATPase"/>
    <property type="match status" value="1"/>
</dbReference>
<feature type="coiled-coil region" evidence="1">
    <location>
        <begin position="438"/>
        <end position="472"/>
    </location>
</feature>
<comment type="caution">
    <text evidence="4">The sequence shown here is derived from an EMBL/GenBank/DDBJ whole genome shotgun (WGS) entry which is preliminary data.</text>
</comment>
<feature type="transmembrane region" description="Helical" evidence="2">
    <location>
        <begin position="165"/>
        <end position="185"/>
    </location>
</feature>
<name>A0ABQ0ABL0_9GAMM</name>
<protein>
    <submittedName>
        <fullName evidence="4">P-loop NTPase fold protein</fullName>
    </submittedName>
</protein>
<feature type="domain" description="YobI-like P-loop NTPase" evidence="3">
    <location>
        <begin position="54"/>
        <end position="430"/>
    </location>
</feature>
<keyword evidence="2" id="KW-1133">Transmembrane helix</keyword>
<evidence type="ECO:0000256" key="2">
    <source>
        <dbReference type="SAM" id="Phobius"/>
    </source>
</evidence>
<evidence type="ECO:0000256" key="1">
    <source>
        <dbReference type="SAM" id="Coils"/>
    </source>
</evidence>
<accession>A0ABQ0ABL0</accession>
<evidence type="ECO:0000259" key="3">
    <source>
        <dbReference type="Pfam" id="PF20693"/>
    </source>
</evidence>
<organism evidence="4 5">
    <name type="scientific">Sessilibacter corallicola</name>
    <dbReference type="NCBI Taxonomy" id="2904075"/>
    <lineage>
        <taxon>Bacteria</taxon>
        <taxon>Pseudomonadati</taxon>
        <taxon>Pseudomonadota</taxon>
        <taxon>Gammaproteobacteria</taxon>
        <taxon>Cellvibrionales</taxon>
        <taxon>Cellvibrionaceae</taxon>
        <taxon>Sessilibacter</taxon>
    </lineage>
</organism>
<dbReference type="RefSeq" id="WP_353303692.1">
    <property type="nucleotide sequence ID" value="NZ_BAABWN010000009.1"/>
</dbReference>